<dbReference type="Gene3D" id="1.10.940.10">
    <property type="entry name" value="NusB-like"/>
    <property type="match status" value="1"/>
</dbReference>
<dbReference type="InterPro" id="IPR054728">
    <property type="entry name" value="RsmB-like_ferredoxin"/>
</dbReference>
<keyword evidence="4" id="KW-0963">Cytoplasm</keyword>
<dbReference type="GO" id="GO:0005737">
    <property type="term" value="C:cytoplasm"/>
    <property type="evidence" value="ECO:0007669"/>
    <property type="project" value="UniProtKB-SubCell"/>
</dbReference>
<keyword evidence="9 13" id="KW-0694">RNA-binding</keyword>
<feature type="binding site" evidence="13">
    <location>
        <position position="328"/>
    </location>
    <ligand>
        <name>S-adenosyl-L-methionine</name>
        <dbReference type="ChEBI" id="CHEBI:59789"/>
    </ligand>
</feature>
<feature type="binding site" evidence="13">
    <location>
        <begin position="260"/>
        <end position="266"/>
    </location>
    <ligand>
        <name>S-adenosyl-L-methionine</name>
        <dbReference type="ChEBI" id="CHEBI:59789"/>
    </ligand>
</feature>
<evidence type="ECO:0000256" key="10">
    <source>
        <dbReference type="ARBA" id="ARBA00030399"/>
    </source>
</evidence>
<dbReference type="PANTHER" id="PTHR22807">
    <property type="entry name" value="NOP2 YEAST -RELATED NOL1/NOP2/FMU SUN DOMAIN-CONTAINING"/>
    <property type="match status" value="1"/>
</dbReference>
<dbReference type="SUPFAM" id="SSF53335">
    <property type="entry name" value="S-adenosyl-L-methionine-dependent methyltransferases"/>
    <property type="match status" value="1"/>
</dbReference>
<feature type="domain" description="SAM-dependent MTase RsmB/NOP-type" evidence="14">
    <location>
        <begin position="170"/>
        <end position="442"/>
    </location>
</feature>
<dbReference type="Pfam" id="PF22458">
    <property type="entry name" value="RsmF-B_ferredox"/>
    <property type="match status" value="1"/>
</dbReference>
<dbReference type="InterPro" id="IPR004573">
    <property type="entry name" value="rRNA_ssu_MeTfrase_B"/>
</dbReference>
<evidence type="ECO:0000256" key="8">
    <source>
        <dbReference type="ARBA" id="ARBA00022691"/>
    </source>
</evidence>
<name>A0A9D1KSN2_9FIRM</name>
<accession>A0A9D1KSN2</accession>
<evidence type="ECO:0000256" key="13">
    <source>
        <dbReference type="PROSITE-ProRule" id="PRU01023"/>
    </source>
</evidence>
<proteinExistence type="inferred from homology"/>
<feature type="binding site" evidence="13">
    <location>
        <position position="284"/>
    </location>
    <ligand>
        <name>S-adenosyl-L-methionine</name>
        <dbReference type="ChEBI" id="CHEBI:59789"/>
    </ligand>
</feature>
<evidence type="ECO:0000256" key="6">
    <source>
        <dbReference type="ARBA" id="ARBA00022603"/>
    </source>
</evidence>
<dbReference type="NCBIfam" id="NF011494">
    <property type="entry name" value="PRK14902.1"/>
    <property type="match status" value="1"/>
</dbReference>
<dbReference type="InterPro" id="IPR035926">
    <property type="entry name" value="NusB-like_sf"/>
</dbReference>
<dbReference type="Gene3D" id="3.40.50.150">
    <property type="entry name" value="Vaccinia Virus protein VP39"/>
    <property type="match status" value="1"/>
</dbReference>
<dbReference type="NCBIfam" id="TIGR00563">
    <property type="entry name" value="rsmB"/>
    <property type="match status" value="1"/>
</dbReference>
<comment type="function">
    <text evidence="1">Specifically methylates the cytosine at position 967 (m5C967) of 16S rRNA.</text>
</comment>
<dbReference type="Pfam" id="PF01029">
    <property type="entry name" value="NusB"/>
    <property type="match status" value="1"/>
</dbReference>
<evidence type="ECO:0000256" key="4">
    <source>
        <dbReference type="ARBA" id="ARBA00022490"/>
    </source>
</evidence>
<keyword evidence="6 13" id="KW-0489">Methyltransferase</keyword>
<gene>
    <name evidence="15" type="primary">rsmB</name>
    <name evidence="15" type="ORF">IAC43_09425</name>
</gene>
<dbReference type="InterPro" id="IPR006027">
    <property type="entry name" value="NusB_RsmB_TIM44"/>
</dbReference>
<sequence length="444" mass="48976">MPARKISAREAVYKGLLRMQQGAYSNLLLDSLLSELDDGRERQFAAQLFYGVLERDVTIRWIIRSLTGKPEKKLDNEVIAALSIALYQIKWMDGVPDSAAVNESVNLIRRSRKKSAAGFVNGVLRSFLRQGATLPLPENPLERAEVEYAMPRWILEIWQRDYGFDTAVKLAQDCLGRPPIQLRVNTLTADREQVMAELTAEGIKVSPHPMLADCLTVSETGSLGRLSAIREGRCYVQDAASQLCAMAVDPRSGETVLDLCAAPGSKSFTMAQLMKDEGRLMSFDLHPHRAKLIEDGAKRLGIHCIQAGTGDAAKFDSRVPVADRVLCDVPCAGLGVIRRKPEIRRKSPEEIAGLPAIQLEILHNAANYLRPGGILVYSTCSLNKDENDRVTAAFLAAHPDFAPSALPEVFDKLTAEKDGNTVTLMPHMGGYDGFYIARFIKKRA</sequence>
<reference evidence="15" key="1">
    <citation type="submission" date="2020-10" db="EMBL/GenBank/DDBJ databases">
        <authorList>
            <person name="Gilroy R."/>
        </authorList>
    </citation>
    <scope>NUCLEOTIDE SEQUENCE</scope>
    <source>
        <strain evidence="15">ChiBcec7-5410</strain>
    </source>
</reference>
<keyword evidence="5" id="KW-0698">rRNA processing</keyword>
<dbReference type="EC" id="2.1.1.176" evidence="3"/>
<dbReference type="AlphaFoldDB" id="A0A9D1KSN2"/>
<dbReference type="GO" id="GO:0008649">
    <property type="term" value="F:rRNA methyltransferase activity"/>
    <property type="evidence" value="ECO:0007669"/>
    <property type="project" value="InterPro"/>
</dbReference>
<evidence type="ECO:0000313" key="15">
    <source>
        <dbReference type="EMBL" id="HIT95394.1"/>
    </source>
</evidence>
<comment type="caution">
    <text evidence="15">The sequence shown here is derived from an EMBL/GenBank/DDBJ whole genome shotgun (WGS) entry which is preliminary data.</text>
</comment>
<organism evidence="15 16">
    <name type="scientific">Candidatus Faecivivens stercoripullorum</name>
    <dbReference type="NCBI Taxonomy" id="2840805"/>
    <lineage>
        <taxon>Bacteria</taxon>
        <taxon>Bacillati</taxon>
        <taxon>Bacillota</taxon>
        <taxon>Clostridia</taxon>
        <taxon>Eubacteriales</taxon>
        <taxon>Oscillospiraceae</taxon>
        <taxon>Oscillospiraceae incertae sedis</taxon>
        <taxon>Candidatus Faecivivens</taxon>
    </lineage>
</organism>
<dbReference type="Pfam" id="PF01189">
    <property type="entry name" value="Methyltr_RsmB-F"/>
    <property type="match status" value="1"/>
</dbReference>
<evidence type="ECO:0000256" key="1">
    <source>
        <dbReference type="ARBA" id="ARBA00002724"/>
    </source>
</evidence>
<dbReference type="GO" id="GO:0003723">
    <property type="term" value="F:RNA binding"/>
    <property type="evidence" value="ECO:0007669"/>
    <property type="project" value="UniProtKB-UniRule"/>
</dbReference>
<evidence type="ECO:0000259" key="14">
    <source>
        <dbReference type="PROSITE" id="PS51686"/>
    </source>
</evidence>
<keyword evidence="7 13" id="KW-0808">Transferase</keyword>
<feature type="active site" description="Nucleophile" evidence="13">
    <location>
        <position position="380"/>
    </location>
</feature>
<evidence type="ECO:0000256" key="11">
    <source>
        <dbReference type="ARBA" id="ARBA00031088"/>
    </source>
</evidence>
<dbReference type="InterPro" id="IPR001678">
    <property type="entry name" value="MeTrfase_RsmB-F_NOP2_dom"/>
</dbReference>
<dbReference type="PANTHER" id="PTHR22807:SF53">
    <property type="entry name" value="RIBOSOMAL RNA SMALL SUBUNIT METHYLTRANSFERASE B-RELATED"/>
    <property type="match status" value="1"/>
</dbReference>
<evidence type="ECO:0000256" key="3">
    <source>
        <dbReference type="ARBA" id="ARBA00012140"/>
    </source>
</evidence>
<evidence type="ECO:0000256" key="7">
    <source>
        <dbReference type="ARBA" id="ARBA00022679"/>
    </source>
</evidence>
<keyword evidence="8 13" id="KW-0949">S-adenosyl-L-methionine</keyword>
<evidence type="ECO:0000313" key="16">
    <source>
        <dbReference type="Proteomes" id="UP000824160"/>
    </source>
</evidence>
<comment type="similarity">
    <text evidence="13">Belongs to the class I-like SAM-binding methyltransferase superfamily. RsmB/NOP family.</text>
</comment>
<dbReference type="PRINTS" id="PR02008">
    <property type="entry name" value="RCMTFAMILY"/>
</dbReference>
<dbReference type="EMBL" id="DVLW01000259">
    <property type="protein sequence ID" value="HIT95394.1"/>
    <property type="molecule type" value="Genomic_DNA"/>
</dbReference>
<dbReference type="InterPro" id="IPR023267">
    <property type="entry name" value="RCMT"/>
</dbReference>
<dbReference type="InterPro" id="IPR029063">
    <property type="entry name" value="SAM-dependent_MTases_sf"/>
</dbReference>
<feature type="binding site" evidence="13">
    <location>
        <position position="311"/>
    </location>
    <ligand>
        <name>S-adenosyl-L-methionine</name>
        <dbReference type="ChEBI" id="CHEBI:59789"/>
    </ligand>
</feature>
<comment type="subcellular location">
    <subcellularLocation>
        <location evidence="2">Cytoplasm</location>
    </subcellularLocation>
</comment>
<dbReference type="GO" id="GO:0006355">
    <property type="term" value="P:regulation of DNA-templated transcription"/>
    <property type="evidence" value="ECO:0007669"/>
    <property type="project" value="InterPro"/>
</dbReference>
<reference evidence="15" key="2">
    <citation type="journal article" date="2021" name="PeerJ">
        <title>Extensive microbial diversity within the chicken gut microbiome revealed by metagenomics and culture.</title>
        <authorList>
            <person name="Gilroy R."/>
            <person name="Ravi A."/>
            <person name="Getino M."/>
            <person name="Pursley I."/>
            <person name="Horton D.L."/>
            <person name="Alikhan N.F."/>
            <person name="Baker D."/>
            <person name="Gharbi K."/>
            <person name="Hall N."/>
            <person name="Watson M."/>
            <person name="Adriaenssens E.M."/>
            <person name="Foster-Nyarko E."/>
            <person name="Jarju S."/>
            <person name="Secka A."/>
            <person name="Antonio M."/>
            <person name="Oren A."/>
            <person name="Chaudhuri R.R."/>
            <person name="La Ragione R."/>
            <person name="Hildebrand F."/>
            <person name="Pallen M.J."/>
        </authorList>
    </citation>
    <scope>NUCLEOTIDE SEQUENCE</scope>
    <source>
        <strain evidence="15">ChiBcec7-5410</strain>
    </source>
</reference>
<evidence type="ECO:0000256" key="5">
    <source>
        <dbReference type="ARBA" id="ARBA00022552"/>
    </source>
</evidence>
<dbReference type="Proteomes" id="UP000824160">
    <property type="component" value="Unassembled WGS sequence"/>
</dbReference>
<protein>
    <recommendedName>
        <fullName evidence="3">16S rRNA (cytosine(967)-C(5))-methyltransferase</fullName>
        <ecNumber evidence="3">2.1.1.176</ecNumber>
    </recommendedName>
    <alternativeName>
        <fullName evidence="10">16S rRNA m5C967 methyltransferase</fullName>
    </alternativeName>
    <alternativeName>
        <fullName evidence="11">rRNA (cytosine-C(5)-)-methyltransferase RsmB</fullName>
    </alternativeName>
</protein>
<evidence type="ECO:0000256" key="2">
    <source>
        <dbReference type="ARBA" id="ARBA00004496"/>
    </source>
</evidence>
<dbReference type="InterPro" id="IPR049560">
    <property type="entry name" value="MeTrfase_RsmB-F_NOP2_cat"/>
</dbReference>
<dbReference type="CDD" id="cd02440">
    <property type="entry name" value="AdoMet_MTases"/>
    <property type="match status" value="1"/>
</dbReference>
<dbReference type="PROSITE" id="PS51686">
    <property type="entry name" value="SAM_MT_RSMB_NOP"/>
    <property type="match status" value="1"/>
</dbReference>
<dbReference type="SUPFAM" id="SSF48013">
    <property type="entry name" value="NusB-like"/>
    <property type="match status" value="1"/>
</dbReference>
<evidence type="ECO:0000256" key="9">
    <source>
        <dbReference type="ARBA" id="ARBA00022884"/>
    </source>
</evidence>
<comment type="catalytic activity">
    <reaction evidence="12">
        <text>cytidine(967) in 16S rRNA + S-adenosyl-L-methionine = 5-methylcytidine(967) in 16S rRNA + S-adenosyl-L-homocysteine + H(+)</text>
        <dbReference type="Rhea" id="RHEA:42748"/>
        <dbReference type="Rhea" id="RHEA-COMP:10219"/>
        <dbReference type="Rhea" id="RHEA-COMP:10220"/>
        <dbReference type="ChEBI" id="CHEBI:15378"/>
        <dbReference type="ChEBI" id="CHEBI:57856"/>
        <dbReference type="ChEBI" id="CHEBI:59789"/>
        <dbReference type="ChEBI" id="CHEBI:74483"/>
        <dbReference type="ChEBI" id="CHEBI:82748"/>
        <dbReference type="EC" id="2.1.1.176"/>
    </reaction>
</comment>
<evidence type="ECO:0000256" key="12">
    <source>
        <dbReference type="ARBA" id="ARBA00047283"/>
    </source>
</evidence>